<dbReference type="Proteomes" id="UP000516412">
    <property type="component" value="Chromosome"/>
</dbReference>
<dbReference type="EMBL" id="CP060414">
    <property type="protein sequence ID" value="QNT60053.1"/>
    <property type="molecule type" value="Genomic_DNA"/>
</dbReference>
<name>A0A7H1MEI8_9NEIS</name>
<gene>
    <name evidence="1" type="ORF">H7A79_1663</name>
</gene>
<keyword evidence="2" id="KW-1185">Reference proteome</keyword>
<dbReference type="KEGG" id="nmus:H7A79_1663"/>
<proteinExistence type="predicted"/>
<dbReference type="AlphaFoldDB" id="A0A7H1MEI8"/>
<evidence type="ECO:0000313" key="2">
    <source>
        <dbReference type="Proteomes" id="UP000516412"/>
    </source>
</evidence>
<reference evidence="1" key="1">
    <citation type="submission" date="2024-06" db="EMBL/GenBank/DDBJ databases">
        <title>Complete Genome Sequence of mouse commensal type strain Neisseria musculi.</title>
        <authorList>
            <person name="Thapa E."/>
            <person name="Aluvathingal J."/>
            <person name="Nadendla S."/>
            <person name="Mehta A."/>
            <person name="Tettelin H."/>
            <person name="Weyand N.J."/>
        </authorList>
    </citation>
    <scope>NUCLEOTIDE SEQUENCE</scope>
    <source>
        <strain evidence="1">NW831</strain>
    </source>
</reference>
<sequence>MNFALYFELPTYMQLEFAPLSLESVILVIVGAVG</sequence>
<protein>
    <submittedName>
        <fullName evidence="1">Uncharacterized protein</fullName>
    </submittedName>
</protein>
<accession>A0A7H1MEI8</accession>
<organism evidence="1 2">
    <name type="scientific">Neisseria musculi</name>
    <dbReference type="NCBI Taxonomy" id="1815583"/>
    <lineage>
        <taxon>Bacteria</taxon>
        <taxon>Pseudomonadati</taxon>
        <taxon>Pseudomonadota</taxon>
        <taxon>Betaproteobacteria</taxon>
        <taxon>Neisseriales</taxon>
        <taxon>Neisseriaceae</taxon>
        <taxon>Neisseria</taxon>
    </lineage>
</organism>
<evidence type="ECO:0000313" key="1">
    <source>
        <dbReference type="EMBL" id="QNT60053.1"/>
    </source>
</evidence>